<keyword evidence="3" id="KW-0808">Transferase</keyword>
<dbReference type="GO" id="GO:0008360">
    <property type="term" value="P:regulation of cell shape"/>
    <property type="evidence" value="ECO:0007669"/>
    <property type="project" value="UniProtKB-UniRule"/>
</dbReference>
<evidence type="ECO:0000256" key="2">
    <source>
        <dbReference type="ARBA" id="ARBA00005992"/>
    </source>
</evidence>
<keyword evidence="5 7" id="KW-0573">Peptidoglycan synthesis</keyword>
<evidence type="ECO:0000256" key="5">
    <source>
        <dbReference type="ARBA" id="ARBA00022984"/>
    </source>
</evidence>
<dbReference type="GO" id="GO:0071555">
    <property type="term" value="P:cell wall organization"/>
    <property type="evidence" value="ECO:0007669"/>
    <property type="project" value="UniProtKB-UniRule"/>
</dbReference>
<name>A0A6S6TJ59_9BACT</name>
<protein>
    <submittedName>
        <fullName evidence="9">Inner membrane protein</fullName>
    </submittedName>
</protein>
<comment type="pathway">
    <text evidence="1 7">Cell wall biogenesis; peptidoglycan biosynthesis.</text>
</comment>
<dbReference type="EMBL" id="CACVAR010000254">
    <property type="protein sequence ID" value="CAA6815602.1"/>
    <property type="molecule type" value="Genomic_DNA"/>
</dbReference>
<dbReference type="GO" id="GO:0016740">
    <property type="term" value="F:transferase activity"/>
    <property type="evidence" value="ECO:0007669"/>
    <property type="project" value="UniProtKB-KW"/>
</dbReference>
<dbReference type="Pfam" id="PF03734">
    <property type="entry name" value="YkuD"/>
    <property type="match status" value="1"/>
</dbReference>
<evidence type="ECO:0000256" key="1">
    <source>
        <dbReference type="ARBA" id="ARBA00004752"/>
    </source>
</evidence>
<evidence type="ECO:0000256" key="7">
    <source>
        <dbReference type="PROSITE-ProRule" id="PRU01373"/>
    </source>
</evidence>
<keyword evidence="6 7" id="KW-0961">Cell wall biogenesis/degradation</keyword>
<gene>
    <name evidence="9" type="ORF">HELGO_WM46413</name>
</gene>
<dbReference type="InterPro" id="IPR005490">
    <property type="entry name" value="LD_TPept_cat_dom"/>
</dbReference>
<dbReference type="AlphaFoldDB" id="A0A6S6TJ59"/>
<dbReference type="UniPathway" id="UPA00219"/>
<evidence type="ECO:0000259" key="8">
    <source>
        <dbReference type="PROSITE" id="PS52029"/>
    </source>
</evidence>
<dbReference type="GO" id="GO:0009252">
    <property type="term" value="P:peptidoglycan biosynthetic process"/>
    <property type="evidence" value="ECO:0007669"/>
    <property type="project" value="UniProtKB-UniPathway"/>
</dbReference>
<dbReference type="SUPFAM" id="SSF141523">
    <property type="entry name" value="L,D-transpeptidase catalytic domain-like"/>
    <property type="match status" value="1"/>
</dbReference>
<dbReference type="GO" id="GO:0004180">
    <property type="term" value="F:carboxypeptidase activity"/>
    <property type="evidence" value="ECO:0007669"/>
    <property type="project" value="UniProtKB-ARBA"/>
</dbReference>
<dbReference type="PANTHER" id="PTHR36699">
    <property type="entry name" value="LD-TRANSPEPTIDASE"/>
    <property type="match status" value="1"/>
</dbReference>
<proteinExistence type="inferred from homology"/>
<feature type="active site" description="Proton donor/acceptor" evidence="7">
    <location>
        <position position="90"/>
    </location>
</feature>
<comment type="similarity">
    <text evidence="2">Belongs to the YkuD family.</text>
</comment>
<dbReference type="PROSITE" id="PS52029">
    <property type="entry name" value="LD_TPASE"/>
    <property type="match status" value="1"/>
</dbReference>
<feature type="active site" description="Nucleophile" evidence="7">
    <location>
        <position position="98"/>
    </location>
</feature>
<dbReference type="PANTHER" id="PTHR36699:SF1">
    <property type="entry name" value="L,D-TRANSPEPTIDASE YAFK-RELATED"/>
    <property type="match status" value="1"/>
</dbReference>
<evidence type="ECO:0000256" key="4">
    <source>
        <dbReference type="ARBA" id="ARBA00022960"/>
    </source>
</evidence>
<keyword evidence="4 7" id="KW-0133">Cell shape</keyword>
<evidence type="ECO:0000256" key="6">
    <source>
        <dbReference type="ARBA" id="ARBA00023316"/>
    </source>
</evidence>
<feature type="domain" description="L,D-TPase catalytic" evidence="8">
    <location>
        <begin position="1"/>
        <end position="126"/>
    </location>
</feature>
<feature type="non-terminal residue" evidence="9">
    <location>
        <position position="1"/>
    </location>
</feature>
<reference evidence="9" key="1">
    <citation type="submission" date="2020-01" db="EMBL/GenBank/DDBJ databases">
        <authorList>
            <person name="Meier V. D."/>
            <person name="Meier V D."/>
        </authorList>
    </citation>
    <scope>NUCLEOTIDE SEQUENCE</scope>
    <source>
        <strain evidence="9">HLG_WM_MAG_03</strain>
    </source>
</reference>
<dbReference type="CDD" id="cd16913">
    <property type="entry name" value="YkuD_like"/>
    <property type="match status" value="1"/>
</dbReference>
<dbReference type="InterPro" id="IPR038063">
    <property type="entry name" value="Transpep_catalytic_dom"/>
</dbReference>
<sequence>KHEKVLEVWTKKNGKNIHLVNYPFTAFSGILGPKFKEGDYQIPEGIYGISYLNPNSKYHLSMRVNYPNAFDKKMARQEKRTNLGGDIMIHGSNVTVGCIPIGDDKIEELYFLAEKVGIRNIKVILAPVDFRRMEVKITKKNKRPWLKDLYAQIKKEMKPFISK</sequence>
<accession>A0A6S6TJ59</accession>
<organism evidence="9">
    <name type="scientific">uncultured Sulfurovum sp</name>
    <dbReference type="NCBI Taxonomy" id="269237"/>
    <lineage>
        <taxon>Bacteria</taxon>
        <taxon>Pseudomonadati</taxon>
        <taxon>Campylobacterota</taxon>
        <taxon>Epsilonproteobacteria</taxon>
        <taxon>Campylobacterales</taxon>
        <taxon>Sulfurovaceae</taxon>
        <taxon>Sulfurovum</taxon>
        <taxon>environmental samples</taxon>
    </lineage>
</organism>
<evidence type="ECO:0000256" key="3">
    <source>
        <dbReference type="ARBA" id="ARBA00022679"/>
    </source>
</evidence>
<evidence type="ECO:0000313" key="9">
    <source>
        <dbReference type="EMBL" id="CAA6815602.1"/>
    </source>
</evidence>